<keyword evidence="3 5" id="KW-0479">Metal-binding</keyword>
<dbReference type="GO" id="GO:0033528">
    <property type="term" value="P:S-methylmethionine cycle"/>
    <property type="evidence" value="ECO:0007669"/>
    <property type="project" value="TreeGrafter"/>
</dbReference>
<organism evidence="7 8">
    <name type="scientific">Wickerhamiella sorbophila</name>
    <dbReference type="NCBI Taxonomy" id="45607"/>
    <lineage>
        <taxon>Eukaryota</taxon>
        <taxon>Fungi</taxon>
        <taxon>Dikarya</taxon>
        <taxon>Ascomycota</taxon>
        <taxon>Saccharomycotina</taxon>
        <taxon>Dipodascomycetes</taxon>
        <taxon>Dipodascales</taxon>
        <taxon>Trichomonascaceae</taxon>
        <taxon>Wickerhamiella</taxon>
    </lineage>
</organism>
<feature type="binding site" evidence="5">
    <location>
        <position position="287"/>
    </location>
    <ligand>
        <name>Zn(2+)</name>
        <dbReference type="ChEBI" id="CHEBI:29105"/>
    </ligand>
</feature>
<dbReference type="InterPro" id="IPR003726">
    <property type="entry name" value="HCY_dom"/>
</dbReference>
<evidence type="ECO:0000256" key="5">
    <source>
        <dbReference type="PROSITE-ProRule" id="PRU00333"/>
    </source>
</evidence>
<feature type="domain" description="Hcy-binding" evidence="6">
    <location>
        <begin position="1"/>
        <end position="301"/>
    </location>
</feature>
<dbReference type="GO" id="GO:0046872">
    <property type="term" value="F:metal ion binding"/>
    <property type="evidence" value="ECO:0007669"/>
    <property type="project" value="UniProtKB-KW"/>
</dbReference>
<sequence length="313" mass="34228">MDAQVLDGASGTLLENWGLEMHPKLWAAVCILPENISYVSKYYQAYIDAGATVLTTPTYQATFAGFEGLLTPQEVEKQFKAVVDVARDLIQQRNGAQPVKIAASVGPFGASLLGGQEFNGDYGHATVDDIYNFHAARFDAFLNSKPDIILFETIANRLECEAIIRLLADRPSITTPVWVAFSIKWGHDGDNVALADGTPLSEIAAMPWPESVEMFGGNCFPPKFARKLIEELEPFHRPLIIYPNSGEVYDGITKEWAPAPLDQQAQLTPSVVKDWYDHGVRVFGGCCRTDPAYISNLAQSVHSVLGFAEGSAS</sequence>
<dbReference type="Pfam" id="PF02574">
    <property type="entry name" value="S-methyl_trans"/>
    <property type="match status" value="1"/>
</dbReference>
<comment type="cofactor">
    <cofactor evidence="5">
        <name>Zn(2+)</name>
        <dbReference type="ChEBI" id="CHEBI:29105"/>
    </cofactor>
</comment>
<dbReference type="NCBIfam" id="NF007020">
    <property type="entry name" value="PRK09485.1"/>
    <property type="match status" value="1"/>
</dbReference>
<dbReference type="RefSeq" id="XP_024666976.1">
    <property type="nucleotide sequence ID" value="XM_024811208.1"/>
</dbReference>
<dbReference type="PANTHER" id="PTHR46015">
    <property type="entry name" value="ZGC:172121"/>
    <property type="match status" value="1"/>
</dbReference>
<dbReference type="GO" id="GO:0008898">
    <property type="term" value="F:S-adenosylmethionine-homocysteine S-methyltransferase activity"/>
    <property type="evidence" value="ECO:0007669"/>
    <property type="project" value="TreeGrafter"/>
</dbReference>
<reference evidence="7 8" key="1">
    <citation type="submission" date="2017-04" db="EMBL/GenBank/DDBJ databases">
        <title>Genome sequencing of [Candida] sorbophila.</title>
        <authorList>
            <person name="Ahn J.O."/>
        </authorList>
    </citation>
    <scope>NUCLEOTIDE SEQUENCE [LARGE SCALE GENOMIC DNA]</scope>
    <source>
        <strain evidence="7 8">DS02</strain>
    </source>
</reference>
<evidence type="ECO:0000256" key="4">
    <source>
        <dbReference type="ARBA" id="ARBA00022833"/>
    </source>
</evidence>
<dbReference type="GO" id="GO:0009086">
    <property type="term" value="P:methionine biosynthetic process"/>
    <property type="evidence" value="ECO:0007669"/>
    <property type="project" value="TreeGrafter"/>
</dbReference>
<dbReference type="STRING" id="45607.A0A2T0FPX0"/>
<name>A0A2T0FPX0_9ASCO</name>
<comment type="caution">
    <text evidence="7">The sequence shown here is derived from an EMBL/GenBank/DDBJ whole genome shotgun (WGS) entry which is preliminary data.</text>
</comment>
<dbReference type="PROSITE" id="PS50970">
    <property type="entry name" value="HCY"/>
    <property type="match status" value="1"/>
</dbReference>
<dbReference type="SUPFAM" id="SSF82282">
    <property type="entry name" value="Homocysteine S-methyltransferase"/>
    <property type="match status" value="1"/>
</dbReference>
<dbReference type="Proteomes" id="UP000238350">
    <property type="component" value="Unassembled WGS sequence"/>
</dbReference>
<evidence type="ECO:0000256" key="3">
    <source>
        <dbReference type="ARBA" id="ARBA00022723"/>
    </source>
</evidence>
<dbReference type="InterPro" id="IPR036589">
    <property type="entry name" value="HCY_dom_sf"/>
</dbReference>
<gene>
    <name evidence="7" type="ORF">B9G98_04651</name>
</gene>
<evidence type="ECO:0000256" key="1">
    <source>
        <dbReference type="ARBA" id="ARBA00022603"/>
    </source>
</evidence>
<dbReference type="InterPro" id="IPR051486">
    <property type="entry name" value="Hcy_S-methyltransferase"/>
</dbReference>
<keyword evidence="2 5" id="KW-0808">Transferase</keyword>
<dbReference type="GO" id="GO:0032259">
    <property type="term" value="P:methylation"/>
    <property type="evidence" value="ECO:0007669"/>
    <property type="project" value="UniProtKB-KW"/>
</dbReference>
<dbReference type="AlphaFoldDB" id="A0A2T0FPX0"/>
<dbReference type="GeneID" id="36518399"/>
<evidence type="ECO:0000259" key="6">
    <source>
        <dbReference type="PROSITE" id="PS50970"/>
    </source>
</evidence>
<keyword evidence="1 5" id="KW-0489">Methyltransferase</keyword>
<dbReference type="OrthoDB" id="261426at2759"/>
<feature type="binding site" evidence="5">
    <location>
        <position position="286"/>
    </location>
    <ligand>
        <name>Zn(2+)</name>
        <dbReference type="ChEBI" id="CHEBI:29105"/>
    </ligand>
</feature>
<keyword evidence="4 5" id="KW-0862">Zinc</keyword>
<proteinExistence type="predicted"/>
<evidence type="ECO:0000256" key="2">
    <source>
        <dbReference type="ARBA" id="ARBA00022679"/>
    </source>
</evidence>
<dbReference type="EMBL" id="NDIQ01000022">
    <property type="protein sequence ID" value="PRT57031.1"/>
    <property type="molecule type" value="Genomic_DNA"/>
</dbReference>
<protein>
    <submittedName>
        <fullName evidence="7">Homocysteine S-methyltransferase 4</fullName>
    </submittedName>
</protein>
<dbReference type="Gene3D" id="3.20.20.330">
    <property type="entry name" value="Homocysteine-binding-like domain"/>
    <property type="match status" value="1"/>
</dbReference>
<evidence type="ECO:0000313" key="7">
    <source>
        <dbReference type="EMBL" id="PRT57031.1"/>
    </source>
</evidence>
<evidence type="ECO:0000313" key="8">
    <source>
        <dbReference type="Proteomes" id="UP000238350"/>
    </source>
</evidence>
<accession>A0A2T0FPX0</accession>
<feature type="binding site" evidence="5">
    <location>
        <position position="219"/>
    </location>
    <ligand>
        <name>Zn(2+)</name>
        <dbReference type="ChEBI" id="CHEBI:29105"/>
    </ligand>
</feature>
<keyword evidence="8" id="KW-1185">Reference proteome</keyword>
<dbReference type="PANTHER" id="PTHR46015:SF1">
    <property type="entry name" value="HOMOCYSTEINE S-METHYLTRANSFERASE-LIKE ISOFORM 1"/>
    <property type="match status" value="1"/>
</dbReference>